<dbReference type="PROSITE" id="PS51900">
    <property type="entry name" value="CB"/>
    <property type="match status" value="1"/>
</dbReference>
<keyword evidence="7 10" id="KW-0238">DNA-binding</keyword>
<comment type="subcellular location">
    <subcellularLocation>
        <location evidence="1 10">Cytoplasm</location>
    </subcellularLocation>
</comment>
<dbReference type="CDD" id="cd00798">
    <property type="entry name" value="INT_XerDC_C"/>
    <property type="match status" value="1"/>
</dbReference>
<dbReference type="NCBIfam" id="NF040815">
    <property type="entry name" value="recomb_XerA_Arch"/>
    <property type="match status" value="1"/>
</dbReference>
<evidence type="ECO:0000256" key="5">
    <source>
        <dbReference type="ARBA" id="ARBA00022829"/>
    </source>
</evidence>
<dbReference type="InterPro" id="IPR013762">
    <property type="entry name" value="Integrase-like_cat_sf"/>
</dbReference>
<reference evidence="13 14" key="1">
    <citation type="journal article" date="2012" name="ISME J.">
        <title>Genomic insights to SAR86, an abundant and uncultivated marine bacterial lineage.</title>
        <authorList>
            <person name="Dupont C.L."/>
            <person name="Rusch D.B."/>
            <person name="Yooseph S."/>
            <person name="Lombardo M.J."/>
            <person name="Richter R.A."/>
            <person name="Valas R."/>
            <person name="Novotny M."/>
            <person name="Yee-Greenbaum J."/>
            <person name="Selengut J.D."/>
            <person name="Haft D.H."/>
            <person name="Halpern A.L."/>
            <person name="Lasken R.S."/>
            <person name="Nealson K."/>
            <person name="Friedman R."/>
            <person name="Venter J.C."/>
        </authorList>
    </citation>
    <scope>NUCLEOTIDE SEQUENCE [LARGE SCALE GENOMIC DNA]</scope>
</reference>
<dbReference type="InterPro" id="IPR011932">
    <property type="entry name" value="Recomb_XerD"/>
</dbReference>
<feature type="domain" description="Core-binding (CB)" evidence="12">
    <location>
        <begin position="5"/>
        <end position="91"/>
    </location>
</feature>
<dbReference type="Gene3D" id="1.10.443.10">
    <property type="entry name" value="Intergrase catalytic core"/>
    <property type="match status" value="1"/>
</dbReference>
<evidence type="ECO:0000256" key="3">
    <source>
        <dbReference type="ARBA" id="ARBA00022490"/>
    </source>
</evidence>
<keyword evidence="9 10" id="KW-0131">Cell cycle</keyword>
<protein>
    <recommendedName>
        <fullName evidence="10">Tyrosine recombinase XerC</fullName>
    </recommendedName>
</protein>
<feature type="active site" evidence="10">
    <location>
        <position position="267"/>
    </location>
</feature>
<keyword evidence="3 10" id="KW-0963">Cytoplasm</keyword>
<dbReference type="InterPro" id="IPR004107">
    <property type="entry name" value="Integrase_SAM-like_N"/>
</dbReference>
<keyword evidence="6 10" id="KW-0229">DNA integration</keyword>
<feature type="active site" evidence="10">
    <location>
        <position position="244"/>
    </location>
</feature>
<evidence type="ECO:0000256" key="10">
    <source>
        <dbReference type="HAMAP-Rule" id="MF_01808"/>
    </source>
</evidence>
<dbReference type="GO" id="GO:0051301">
    <property type="term" value="P:cell division"/>
    <property type="evidence" value="ECO:0007669"/>
    <property type="project" value="UniProtKB-KW"/>
</dbReference>
<proteinExistence type="inferred from homology"/>
<gene>
    <name evidence="13" type="primary">xerD</name>
    <name evidence="10" type="synonym">xerC</name>
    <name evidence="13" type="ORF">NT02SARS_1450</name>
</gene>
<evidence type="ECO:0000256" key="2">
    <source>
        <dbReference type="ARBA" id="ARBA00010450"/>
    </source>
</evidence>
<dbReference type="InterPro" id="IPR002104">
    <property type="entry name" value="Integrase_catalytic"/>
</dbReference>
<dbReference type="InterPro" id="IPR044068">
    <property type="entry name" value="CB"/>
</dbReference>
<dbReference type="GO" id="GO:0003677">
    <property type="term" value="F:DNA binding"/>
    <property type="evidence" value="ECO:0007669"/>
    <property type="project" value="UniProtKB-UniRule"/>
</dbReference>
<evidence type="ECO:0000256" key="7">
    <source>
        <dbReference type="ARBA" id="ARBA00023125"/>
    </source>
</evidence>
<comment type="similarity">
    <text evidence="2">Belongs to the 'phage' integrase family. XerD subfamily.</text>
</comment>
<dbReference type="Pfam" id="PF02899">
    <property type="entry name" value="Phage_int_SAM_1"/>
    <property type="match status" value="1"/>
</dbReference>
<sequence>MNIEFKKDPLIRSFLDSLFIEKGLSKNTIKSYESDLKEFFAWCHNIHKKLPSKLTSSSINIYLGYLFNKNIKSSSVNRKLSTLKAFYIFLYKQKLILKIPTEDIETPKIQKKLPSTLSENEVEKLLKAPKDKNIIELRDKAMLEMLYATGMRISELVNLKEVNVDKNRQVVKVLGKGSKERLIPFGDEALDSLQKYLHKRNSRNIYIFLNNRDNKLSRVGFWQRVKIYLKRVHLKSDITPHTLRHAFATHLLNRGADLRSVQLLLGHSDLSTTQIYTHIAKQRLSEMHKKHHPRG</sequence>
<keyword evidence="4 10" id="KW-0132">Cell division</keyword>
<dbReference type="Proteomes" id="UP000010116">
    <property type="component" value="Unassembled WGS sequence"/>
</dbReference>
<feature type="active site" evidence="10">
    <location>
        <position position="241"/>
    </location>
</feature>
<dbReference type="Gene3D" id="1.10.150.130">
    <property type="match status" value="1"/>
</dbReference>
<dbReference type="Pfam" id="PF00589">
    <property type="entry name" value="Phage_integrase"/>
    <property type="match status" value="1"/>
</dbReference>
<feature type="active site" evidence="10">
    <location>
        <position position="176"/>
    </location>
</feature>
<evidence type="ECO:0000259" key="11">
    <source>
        <dbReference type="PROSITE" id="PS51898"/>
    </source>
</evidence>
<keyword evidence="8 10" id="KW-0233">DNA recombination</keyword>
<dbReference type="PANTHER" id="PTHR30349:SF81">
    <property type="entry name" value="TYROSINE RECOMBINASE XERC"/>
    <property type="match status" value="1"/>
</dbReference>
<dbReference type="InterPro" id="IPR023009">
    <property type="entry name" value="Tyrosine_recombinase_XerC/XerD"/>
</dbReference>
<comment type="subunit">
    <text evidence="10">Forms a cyclic heterotetrameric complex composed of two molecules of XerC and two molecules of XerD.</text>
</comment>
<evidence type="ECO:0000256" key="6">
    <source>
        <dbReference type="ARBA" id="ARBA00022908"/>
    </source>
</evidence>
<name>J4V6S9_9GAMM</name>
<evidence type="ECO:0000313" key="14">
    <source>
        <dbReference type="Proteomes" id="UP000010116"/>
    </source>
</evidence>
<evidence type="ECO:0000256" key="9">
    <source>
        <dbReference type="ARBA" id="ARBA00023306"/>
    </source>
</evidence>
<feature type="active site" description="O-(3'-phospho-DNA)-tyrosine intermediate" evidence="10">
    <location>
        <position position="276"/>
    </location>
</feature>
<evidence type="ECO:0000256" key="8">
    <source>
        <dbReference type="ARBA" id="ARBA00023172"/>
    </source>
</evidence>
<dbReference type="GO" id="GO:0007059">
    <property type="term" value="P:chromosome segregation"/>
    <property type="evidence" value="ECO:0007669"/>
    <property type="project" value="UniProtKB-UniRule"/>
</dbReference>
<dbReference type="PROSITE" id="PS51898">
    <property type="entry name" value="TYR_RECOMBINASE"/>
    <property type="match status" value="1"/>
</dbReference>
<dbReference type="NCBIfam" id="NF001399">
    <property type="entry name" value="PRK00283.1"/>
    <property type="match status" value="1"/>
</dbReference>
<dbReference type="HAMAP" id="MF_01808">
    <property type="entry name" value="Recomb_XerC_XerD"/>
    <property type="match status" value="1"/>
</dbReference>
<dbReference type="GO" id="GO:0009037">
    <property type="term" value="F:tyrosine-based site-specific recombinase activity"/>
    <property type="evidence" value="ECO:0007669"/>
    <property type="project" value="UniProtKB-UniRule"/>
</dbReference>
<accession>J4V6S9</accession>
<dbReference type="InterPro" id="IPR050090">
    <property type="entry name" value="Tyrosine_recombinase_XerCD"/>
</dbReference>
<comment type="similarity">
    <text evidence="10">Belongs to the 'phage' integrase family. XerC subfamily.</text>
</comment>
<feature type="domain" description="Tyr recombinase" evidence="11">
    <location>
        <begin position="112"/>
        <end position="289"/>
    </location>
</feature>
<comment type="function">
    <text evidence="10">Site-specific tyrosine recombinase, which acts by catalyzing the cutting and rejoining of the recombining DNA molecules. The XerC-XerD complex is essential to convert dimers of the bacterial chromosome into monomers to permit their segregation at cell division. It also contributes to the segregational stability of plasmids.</text>
</comment>
<feature type="active site" evidence="10">
    <location>
        <position position="152"/>
    </location>
</feature>
<dbReference type="PANTHER" id="PTHR30349">
    <property type="entry name" value="PHAGE INTEGRASE-RELATED"/>
    <property type="match status" value="1"/>
</dbReference>
<evidence type="ECO:0000259" key="12">
    <source>
        <dbReference type="PROSITE" id="PS51900"/>
    </source>
</evidence>
<evidence type="ECO:0000256" key="1">
    <source>
        <dbReference type="ARBA" id="ARBA00004496"/>
    </source>
</evidence>
<keyword evidence="5 10" id="KW-0159">Chromosome partition</keyword>
<evidence type="ECO:0000313" key="13">
    <source>
        <dbReference type="EMBL" id="EJP74102.1"/>
    </source>
</evidence>
<dbReference type="EMBL" id="JH611161">
    <property type="protein sequence ID" value="EJP74102.1"/>
    <property type="molecule type" value="Genomic_DNA"/>
</dbReference>
<dbReference type="AlphaFoldDB" id="J4V6S9"/>
<dbReference type="GO" id="GO:0005737">
    <property type="term" value="C:cytoplasm"/>
    <property type="evidence" value="ECO:0007669"/>
    <property type="project" value="UniProtKB-SubCell"/>
</dbReference>
<dbReference type="InterPro" id="IPR011010">
    <property type="entry name" value="DNA_brk_join_enz"/>
</dbReference>
<dbReference type="InterPro" id="IPR010998">
    <property type="entry name" value="Integrase_recombinase_N"/>
</dbReference>
<evidence type="ECO:0000256" key="4">
    <source>
        <dbReference type="ARBA" id="ARBA00022618"/>
    </source>
</evidence>
<dbReference type="SUPFAM" id="SSF56349">
    <property type="entry name" value="DNA breaking-rejoining enzymes"/>
    <property type="match status" value="1"/>
</dbReference>
<dbReference type="GO" id="GO:0006313">
    <property type="term" value="P:DNA transposition"/>
    <property type="evidence" value="ECO:0007669"/>
    <property type="project" value="UniProtKB-UniRule"/>
</dbReference>
<organism evidence="13 14">
    <name type="scientific">SAR86 cluster bacterium SAR86B</name>
    <dbReference type="NCBI Taxonomy" id="1123867"/>
    <lineage>
        <taxon>Bacteria</taxon>
        <taxon>Pseudomonadati</taxon>
        <taxon>Pseudomonadota</taxon>
        <taxon>Gammaproteobacteria</taxon>
        <taxon>SAR86 cluster</taxon>
    </lineage>
</organism>
<dbReference type="HOGENOM" id="CLU_027562_9_6_6"/>
<dbReference type="NCBIfam" id="TIGR02225">
    <property type="entry name" value="recomb_XerD"/>
    <property type="match status" value="1"/>
</dbReference>